<organism evidence="6">
    <name type="scientific">hydrothermal vent metagenome</name>
    <dbReference type="NCBI Taxonomy" id="652676"/>
    <lineage>
        <taxon>unclassified sequences</taxon>
        <taxon>metagenomes</taxon>
        <taxon>ecological metagenomes</taxon>
    </lineage>
</organism>
<feature type="domain" description="SAM-dependent MTase RsmB/NOP-type" evidence="5">
    <location>
        <begin position="138"/>
        <end position="388"/>
    </location>
</feature>
<evidence type="ECO:0000313" key="6">
    <source>
        <dbReference type="EMBL" id="VAV95451.1"/>
    </source>
</evidence>
<feature type="non-terminal residue" evidence="6">
    <location>
        <position position="1"/>
    </location>
</feature>
<dbReference type="Pfam" id="PF01189">
    <property type="entry name" value="Methyltr_RsmB-F"/>
    <property type="match status" value="1"/>
</dbReference>
<dbReference type="GO" id="GO:0003723">
    <property type="term" value="F:RNA binding"/>
    <property type="evidence" value="ECO:0007669"/>
    <property type="project" value="UniProtKB-KW"/>
</dbReference>
<dbReference type="SUPFAM" id="SSF53335">
    <property type="entry name" value="S-adenosyl-L-methionine-dependent methyltransferases"/>
    <property type="match status" value="1"/>
</dbReference>
<evidence type="ECO:0000259" key="5">
    <source>
        <dbReference type="PROSITE" id="PS51686"/>
    </source>
</evidence>
<dbReference type="Gene3D" id="3.30.70.1170">
    <property type="entry name" value="Sun protein, domain 3"/>
    <property type="match status" value="1"/>
</dbReference>
<sequence>DNMTPSARIQAAILILDTIIDGAPAEKALTGWARKSRFAGSGDRAAIRDHVYQALRCRRSYACLGRAETGRGLMIGALRAADMDLSEVFNGQGYGPEPLSEEEIGQNQNPFGEGEKYDLSDWFILIFINALGEDAKVTAQALRQRAPVMLRVNLRATTREKAIAALAEDGITAETHDIAPTALIVTDGPRRIAGSQAYQQGWVEVQDGSSQAAMETLEIAAKTTVLDYCAGGGGKTLALAARTDAKWLAYDADADRMKDLPARAKRAGIAVDIIGDAPARAPYDLVLCDAPCSGSGAWRRAPDAKWRLTPERLADLTAMQDQILTDAAKLVGKNGRLIYATCSVLGVENQDRIAHFLATSPGWQMDMQRNWPISEGGDGFFIAHLSRK</sequence>
<keyword evidence="2" id="KW-0808">Transferase</keyword>
<dbReference type="InterPro" id="IPR001678">
    <property type="entry name" value="MeTrfase_RsmB-F_NOP2_dom"/>
</dbReference>
<dbReference type="InterPro" id="IPR023267">
    <property type="entry name" value="RCMT"/>
</dbReference>
<name>A0A3B0RWI7_9ZZZZ</name>
<dbReference type="PROSITE" id="PS51686">
    <property type="entry name" value="SAM_MT_RSMB_NOP"/>
    <property type="match status" value="1"/>
</dbReference>
<protein>
    <submittedName>
        <fullName evidence="6">Sun protein</fullName>
    </submittedName>
</protein>
<dbReference type="GO" id="GO:0008173">
    <property type="term" value="F:RNA methyltransferase activity"/>
    <property type="evidence" value="ECO:0007669"/>
    <property type="project" value="InterPro"/>
</dbReference>
<keyword evidence="4" id="KW-0694">RNA-binding</keyword>
<evidence type="ECO:0000256" key="4">
    <source>
        <dbReference type="ARBA" id="ARBA00022884"/>
    </source>
</evidence>
<gene>
    <name evidence="6" type="ORF">MNBD_ALPHA07-675</name>
</gene>
<dbReference type="Gene3D" id="3.40.50.150">
    <property type="entry name" value="Vaccinia Virus protein VP39"/>
    <property type="match status" value="1"/>
</dbReference>
<accession>A0A3B0RWI7</accession>
<dbReference type="EMBL" id="UOEG01000133">
    <property type="protein sequence ID" value="VAV95451.1"/>
    <property type="molecule type" value="Genomic_DNA"/>
</dbReference>
<dbReference type="AlphaFoldDB" id="A0A3B0RWI7"/>
<dbReference type="PANTHER" id="PTHR22807">
    <property type="entry name" value="NOP2 YEAST -RELATED NOL1/NOP2/FMU SUN DOMAIN-CONTAINING"/>
    <property type="match status" value="1"/>
</dbReference>
<dbReference type="PRINTS" id="PR02008">
    <property type="entry name" value="RCMTFAMILY"/>
</dbReference>
<dbReference type="GO" id="GO:0001510">
    <property type="term" value="P:RNA methylation"/>
    <property type="evidence" value="ECO:0007669"/>
    <property type="project" value="InterPro"/>
</dbReference>
<reference evidence="6" key="1">
    <citation type="submission" date="2018-06" db="EMBL/GenBank/DDBJ databases">
        <authorList>
            <person name="Zhirakovskaya E."/>
        </authorList>
    </citation>
    <scope>NUCLEOTIDE SEQUENCE</scope>
</reference>
<dbReference type="InterPro" id="IPR054728">
    <property type="entry name" value="RsmB-like_ferredoxin"/>
</dbReference>
<dbReference type="InterPro" id="IPR049560">
    <property type="entry name" value="MeTrfase_RsmB-F_NOP2_cat"/>
</dbReference>
<dbReference type="InterPro" id="IPR029063">
    <property type="entry name" value="SAM-dependent_MTases_sf"/>
</dbReference>
<proteinExistence type="predicted"/>
<dbReference type="Pfam" id="PF22458">
    <property type="entry name" value="RsmF-B_ferredox"/>
    <property type="match status" value="1"/>
</dbReference>
<evidence type="ECO:0000256" key="3">
    <source>
        <dbReference type="ARBA" id="ARBA00022691"/>
    </source>
</evidence>
<evidence type="ECO:0000256" key="1">
    <source>
        <dbReference type="ARBA" id="ARBA00022603"/>
    </source>
</evidence>
<evidence type="ECO:0000256" key="2">
    <source>
        <dbReference type="ARBA" id="ARBA00022679"/>
    </source>
</evidence>
<dbReference type="CDD" id="cd02440">
    <property type="entry name" value="AdoMet_MTases"/>
    <property type="match status" value="1"/>
</dbReference>
<keyword evidence="3" id="KW-0949">S-adenosyl-L-methionine</keyword>
<dbReference type="PANTHER" id="PTHR22807:SF53">
    <property type="entry name" value="RIBOSOMAL RNA SMALL SUBUNIT METHYLTRANSFERASE B-RELATED"/>
    <property type="match status" value="1"/>
</dbReference>
<keyword evidence="1" id="KW-0489">Methyltransferase</keyword>